<keyword evidence="2" id="KW-1185">Reference proteome</keyword>
<proteinExistence type="predicted"/>
<dbReference type="AlphaFoldDB" id="A0AA40BKQ7"/>
<gene>
    <name evidence="1" type="ORF">B0T21DRAFT_288972</name>
</gene>
<reference evidence="1" key="1">
    <citation type="submission" date="2023-06" db="EMBL/GenBank/DDBJ databases">
        <title>Genome-scale phylogeny and comparative genomics of the fungal order Sordariales.</title>
        <authorList>
            <consortium name="Lawrence Berkeley National Laboratory"/>
            <person name="Hensen N."/>
            <person name="Bonometti L."/>
            <person name="Westerberg I."/>
            <person name="Brannstrom I.O."/>
            <person name="Guillou S."/>
            <person name="Cros-Aarteil S."/>
            <person name="Calhoun S."/>
            <person name="Haridas S."/>
            <person name="Kuo A."/>
            <person name="Mondo S."/>
            <person name="Pangilinan J."/>
            <person name="Riley R."/>
            <person name="Labutti K."/>
            <person name="Andreopoulos B."/>
            <person name="Lipzen A."/>
            <person name="Chen C."/>
            <person name="Yanf M."/>
            <person name="Daum C."/>
            <person name="Ng V."/>
            <person name="Clum A."/>
            <person name="Steindorff A."/>
            <person name="Ohm R."/>
            <person name="Martin F."/>
            <person name="Silar P."/>
            <person name="Natvig D."/>
            <person name="Lalanne C."/>
            <person name="Gautier V."/>
            <person name="Ament-Velasquez S.L."/>
            <person name="Kruys A."/>
            <person name="Hutchinson M.I."/>
            <person name="Powell A.J."/>
            <person name="Barry K."/>
            <person name="Miller A.N."/>
            <person name="Grigoriev I.V."/>
            <person name="Debuchy R."/>
            <person name="Gladieux P."/>
            <person name="Thoren M.H."/>
            <person name="Johannesson H."/>
        </authorList>
    </citation>
    <scope>NUCLEOTIDE SEQUENCE</scope>
    <source>
        <strain evidence="1">CBS 540.89</strain>
    </source>
</reference>
<organism evidence="1 2">
    <name type="scientific">Apiosordaria backusii</name>
    <dbReference type="NCBI Taxonomy" id="314023"/>
    <lineage>
        <taxon>Eukaryota</taxon>
        <taxon>Fungi</taxon>
        <taxon>Dikarya</taxon>
        <taxon>Ascomycota</taxon>
        <taxon>Pezizomycotina</taxon>
        <taxon>Sordariomycetes</taxon>
        <taxon>Sordariomycetidae</taxon>
        <taxon>Sordariales</taxon>
        <taxon>Lasiosphaeriaceae</taxon>
        <taxon>Apiosordaria</taxon>
    </lineage>
</organism>
<protein>
    <submittedName>
        <fullName evidence="1">Uncharacterized protein</fullName>
    </submittedName>
</protein>
<accession>A0AA40BKQ7</accession>
<dbReference type="Proteomes" id="UP001172159">
    <property type="component" value="Unassembled WGS sequence"/>
</dbReference>
<evidence type="ECO:0000313" key="1">
    <source>
        <dbReference type="EMBL" id="KAK0735962.1"/>
    </source>
</evidence>
<comment type="caution">
    <text evidence="1">The sequence shown here is derived from an EMBL/GenBank/DDBJ whole genome shotgun (WGS) entry which is preliminary data.</text>
</comment>
<sequence>KLATKVYDWADLLIIMYSSVRVSEYIESTCRAGSGRSLYYRVSITDCPASLTETILLIKFCRPEHLLYKGLGEMPLICNPMLPILAIFISRKAFKDYETIEDLLNIQLLKGEIIHLQWKESVLDLPFFKSMSAKGMPEKIEIATTFNKRFRLLGFRARYLRPPIIHDFKAEGLY</sequence>
<evidence type="ECO:0000313" key="2">
    <source>
        <dbReference type="Proteomes" id="UP001172159"/>
    </source>
</evidence>
<name>A0AA40BKQ7_9PEZI</name>
<dbReference type="EMBL" id="JAUKTV010000006">
    <property type="protein sequence ID" value="KAK0735962.1"/>
    <property type="molecule type" value="Genomic_DNA"/>
</dbReference>
<feature type="non-terminal residue" evidence="1">
    <location>
        <position position="1"/>
    </location>
</feature>